<evidence type="ECO:0000256" key="1">
    <source>
        <dbReference type="ARBA" id="ARBA00022833"/>
    </source>
</evidence>
<dbReference type="Gene3D" id="3.40.50.10320">
    <property type="entry name" value="LmbE-like"/>
    <property type="match status" value="1"/>
</dbReference>
<dbReference type="Pfam" id="PF02585">
    <property type="entry name" value="PIG-L"/>
    <property type="match status" value="1"/>
</dbReference>
<keyword evidence="4" id="KW-1185">Reference proteome</keyword>
<protein>
    <submittedName>
        <fullName evidence="3">PIG-L family deacetylase</fullName>
    </submittedName>
</protein>
<dbReference type="EMBL" id="JAAFYZ010000163">
    <property type="protein sequence ID" value="MBS2551955.1"/>
    <property type="molecule type" value="Genomic_DNA"/>
</dbReference>
<name>A0ABS5L1D1_9ACTN</name>
<dbReference type="PANTHER" id="PTHR12993">
    <property type="entry name" value="N-ACETYLGLUCOSAMINYL-PHOSPHATIDYLINOSITOL DE-N-ACETYLASE-RELATED"/>
    <property type="match status" value="1"/>
</dbReference>
<evidence type="ECO:0000256" key="2">
    <source>
        <dbReference type="SAM" id="MobiDB-lite"/>
    </source>
</evidence>
<dbReference type="SUPFAM" id="SSF102588">
    <property type="entry name" value="LmbE-like"/>
    <property type="match status" value="1"/>
</dbReference>
<dbReference type="SUPFAM" id="SSF89372">
    <property type="entry name" value="Fucose-specific lectin"/>
    <property type="match status" value="2"/>
</dbReference>
<accession>A0ABS5L1D1</accession>
<feature type="compositionally biased region" description="Low complexity" evidence="2">
    <location>
        <begin position="272"/>
        <end position="286"/>
    </location>
</feature>
<dbReference type="InterPro" id="IPR003737">
    <property type="entry name" value="GlcNAc_PI_deacetylase-related"/>
</dbReference>
<sequence>ALGAAAAVPAGYLAWPRAAAKAQHRFRMLDADAPPHVLQIVAHQDDDLLFLNPDVDLIKQGIATTTVYLTAGEANGAVDGSLTRTQFAAGRQAGSRAAYAALMGVADQWQREVYTSSTGQHAELATLVGTPGVRLIFLSLPDSGDTAYGAQGQALPGLLLDRFPTIPTLVPDSGPVTSVSEYSKDALVQTLTELMEQFQPSLIRTLDPQYAEQSWRGARNSGGDNLDHEAAARVTDLALRGYLGIGTGTGTGTATKPGTAAGKSSGPGSGSSTGSPGSAGSTGPKPITAASPGLAVVNYVGYGIASLPSNLDDAVLATKTSVFSTYTTQDRNVQIFRKNYNVYLPSQRYRWAPPSPVLLPDGPGATSAFAILNRQVIRWYRAAPEWGGPEALGPGGDDGVVAMAAISQPDGRIRLFALVIDVTTNTGEITTTVQGQPGGEFEPWQSLGAPGPDAGTKTDEPWREAFPGPPFAAVTSANTVQVGTQASDGFLYARTLDKDAWQPWTQVGQADLVDVPSAIATKDRGAEMFAATMVSPDGPAGTAPAVCQLVRWPQVTSGGPLVADPQLPNVQVVSAPVAVRDTAGIAVFCQTPGAGVTMLRSQTKGVWSTATGLGGADFVATPTAHLKDPAAGGTLILAGRGFDGSVSILEEAPDKSFAPSWTRIGGNAIGSAGIASDSTGRTDVAVIDVHGRLSVATRPGPDQPFQPWQTAGP</sequence>
<dbReference type="Gene3D" id="2.120.10.70">
    <property type="entry name" value="Fucose-specific lectin"/>
    <property type="match status" value="1"/>
</dbReference>
<evidence type="ECO:0000313" key="3">
    <source>
        <dbReference type="EMBL" id="MBS2551955.1"/>
    </source>
</evidence>
<dbReference type="RefSeq" id="WP_212017085.1">
    <property type="nucleotide sequence ID" value="NZ_JAAFYZ010000163.1"/>
</dbReference>
<feature type="region of interest" description="Disordered" evidence="2">
    <location>
        <begin position="248"/>
        <end position="286"/>
    </location>
</feature>
<reference evidence="3 4" key="1">
    <citation type="submission" date="2020-02" db="EMBL/GenBank/DDBJ databases">
        <title>Acidophilic actinobacteria isolated from forest soil.</title>
        <authorList>
            <person name="Golinska P."/>
        </authorList>
    </citation>
    <scope>NUCLEOTIDE SEQUENCE [LARGE SCALE GENOMIC DNA]</scope>
    <source>
        <strain evidence="3 4">NL8</strain>
    </source>
</reference>
<comment type="caution">
    <text evidence="3">The sequence shown here is derived from an EMBL/GenBank/DDBJ whole genome shotgun (WGS) entry which is preliminary data.</text>
</comment>
<dbReference type="InterPro" id="IPR024078">
    <property type="entry name" value="LmbE-like_dom_sf"/>
</dbReference>
<evidence type="ECO:0000313" key="4">
    <source>
        <dbReference type="Proteomes" id="UP000730482"/>
    </source>
</evidence>
<feature type="non-terminal residue" evidence="3">
    <location>
        <position position="1"/>
    </location>
</feature>
<gene>
    <name evidence="3" type="ORF">KGQ19_34335</name>
</gene>
<keyword evidence="1" id="KW-0862">Zinc</keyword>
<organism evidence="3 4">
    <name type="scientific">Catenulispora pinistramenti</name>
    <dbReference type="NCBI Taxonomy" id="2705254"/>
    <lineage>
        <taxon>Bacteria</taxon>
        <taxon>Bacillati</taxon>
        <taxon>Actinomycetota</taxon>
        <taxon>Actinomycetes</taxon>
        <taxon>Catenulisporales</taxon>
        <taxon>Catenulisporaceae</taxon>
        <taxon>Catenulispora</taxon>
    </lineage>
</organism>
<dbReference type="Proteomes" id="UP000730482">
    <property type="component" value="Unassembled WGS sequence"/>
</dbReference>
<dbReference type="PANTHER" id="PTHR12993:SF11">
    <property type="entry name" value="N-ACETYLGLUCOSAMINYL-PHOSPHATIDYLINOSITOL DE-N-ACETYLASE"/>
    <property type="match status" value="1"/>
</dbReference>
<feature type="compositionally biased region" description="Low complexity" evidence="2">
    <location>
        <begin position="252"/>
        <end position="264"/>
    </location>
</feature>
<proteinExistence type="predicted"/>